<dbReference type="Pfam" id="PF14432">
    <property type="entry name" value="DYW_deaminase"/>
    <property type="match status" value="1"/>
</dbReference>
<dbReference type="OrthoDB" id="185373at2759"/>
<dbReference type="GO" id="GO:0003723">
    <property type="term" value="F:RNA binding"/>
    <property type="evidence" value="ECO:0007669"/>
    <property type="project" value="InterPro"/>
</dbReference>
<dbReference type="InterPro" id="IPR002885">
    <property type="entry name" value="PPR_rpt"/>
</dbReference>
<dbReference type="AlphaFoldDB" id="A0A8T3BUG6"/>
<feature type="repeat" description="PPR" evidence="2">
    <location>
        <begin position="213"/>
        <end position="247"/>
    </location>
</feature>
<organism evidence="4 5">
    <name type="scientific">Dendrobium nobile</name>
    <name type="common">Orchid</name>
    <dbReference type="NCBI Taxonomy" id="94219"/>
    <lineage>
        <taxon>Eukaryota</taxon>
        <taxon>Viridiplantae</taxon>
        <taxon>Streptophyta</taxon>
        <taxon>Embryophyta</taxon>
        <taxon>Tracheophyta</taxon>
        <taxon>Spermatophyta</taxon>
        <taxon>Magnoliopsida</taxon>
        <taxon>Liliopsida</taxon>
        <taxon>Asparagales</taxon>
        <taxon>Orchidaceae</taxon>
        <taxon>Epidendroideae</taxon>
        <taxon>Malaxideae</taxon>
        <taxon>Dendrobiinae</taxon>
        <taxon>Dendrobium</taxon>
    </lineage>
</organism>
<dbReference type="InterPro" id="IPR032867">
    <property type="entry name" value="DYW_dom"/>
</dbReference>
<dbReference type="GO" id="GO:0008270">
    <property type="term" value="F:zinc ion binding"/>
    <property type="evidence" value="ECO:0007669"/>
    <property type="project" value="InterPro"/>
</dbReference>
<dbReference type="FunFam" id="1.25.40.10:FF:000366">
    <property type="entry name" value="Pentatricopeptide (PPR) repeat-containing protein"/>
    <property type="match status" value="1"/>
</dbReference>
<proteinExistence type="predicted"/>
<evidence type="ECO:0000256" key="1">
    <source>
        <dbReference type="ARBA" id="ARBA00022737"/>
    </source>
</evidence>
<dbReference type="NCBIfam" id="TIGR00756">
    <property type="entry name" value="PPR"/>
    <property type="match status" value="4"/>
</dbReference>
<evidence type="ECO:0000259" key="3">
    <source>
        <dbReference type="Pfam" id="PF14432"/>
    </source>
</evidence>
<dbReference type="InterPro" id="IPR046848">
    <property type="entry name" value="E_motif"/>
</dbReference>
<feature type="repeat" description="PPR" evidence="2">
    <location>
        <begin position="386"/>
        <end position="416"/>
    </location>
</feature>
<dbReference type="EMBL" id="JAGYWB010000005">
    <property type="protein sequence ID" value="KAI0522604.1"/>
    <property type="molecule type" value="Genomic_DNA"/>
</dbReference>
<dbReference type="PANTHER" id="PTHR47926">
    <property type="entry name" value="PENTATRICOPEPTIDE REPEAT-CONTAINING PROTEIN"/>
    <property type="match status" value="1"/>
</dbReference>
<evidence type="ECO:0000313" key="4">
    <source>
        <dbReference type="EMBL" id="KAI0522604.1"/>
    </source>
</evidence>
<dbReference type="Pfam" id="PF01535">
    <property type="entry name" value="PPR"/>
    <property type="match status" value="2"/>
</dbReference>
<dbReference type="GO" id="GO:0009451">
    <property type="term" value="P:RNA modification"/>
    <property type="evidence" value="ECO:0007669"/>
    <property type="project" value="InterPro"/>
</dbReference>
<feature type="repeat" description="PPR" evidence="2">
    <location>
        <begin position="452"/>
        <end position="486"/>
    </location>
</feature>
<feature type="domain" description="DYW" evidence="3">
    <location>
        <begin position="530"/>
        <end position="622"/>
    </location>
</feature>
<feature type="repeat" description="PPR" evidence="2">
    <location>
        <begin position="112"/>
        <end position="146"/>
    </location>
</feature>
<dbReference type="SMR" id="A0A8T3BUG6"/>
<gene>
    <name evidence="4" type="ORF">KFK09_004987</name>
</gene>
<dbReference type="Pfam" id="PF20431">
    <property type="entry name" value="E_motif"/>
    <property type="match status" value="1"/>
</dbReference>
<protein>
    <recommendedName>
        <fullName evidence="3">DYW domain-containing protein</fullName>
    </recommendedName>
</protein>
<evidence type="ECO:0000256" key="2">
    <source>
        <dbReference type="PROSITE-ProRule" id="PRU00708"/>
    </source>
</evidence>
<evidence type="ECO:0000313" key="5">
    <source>
        <dbReference type="Proteomes" id="UP000829196"/>
    </source>
</evidence>
<dbReference type="FunFam" id="1.25.40.10:FF:000427">
    <property type="entry name" value="Pentatricopeptide repeat-containing protein chloroplastic"/>
    <property type="match status" value="1"/>
</dbReference>
<name>A0A8T3BUG6_DENNO</name>
<dbReference type="FunFam" id="1.25.40.10:FF:000031">
    <property type="entry name" value="Pentatricopeptide repeat-containing protein mitochondrial"/>
    <property type="match status" value="1"/>
</dbReference>
<keyword evidence="5" id="KW-1185">Reference proteome</keyword>
<reference evidence="4" key="1">
    <citation type="journal article" date="2022" name="Front. Genet.">
        <title>Chromosome-Scale Assembly of the Dendrobium nobile Genome Provides Insights Into the Molecular Mechanism of the Biosynthesis of the Medicinal Active Ingredient of Dendrobium.</title>
        <authorList>
            <person name="Xu Q."/>
            <person name="Niu S.-C."/>
            <person name="Li K.-L."/>
            <person name="Zheng P.-J."/>
            <person name="Zhang X.-J."/>
            <person name="Jia Y."/>
            <person name="Liu Y."/>
            <person name="Niu Y.-X."/>
            <person name="Yu L.-H."/>
            <person name="Chen D.-F."/>
            <person name="Zhang G.-Q."/>
        </authorList>
    </citation>
    <scope>NUCLEOTIDE SEQUENCE</scope>
    <source>
        <tissue evidence="4">Leaf</tissue>
    </source>
</reference>
<keyword evidence="1" id="KW-0677">Repeat</keyword>
<accession>A0A8T3BUG6</accession>
<dbReference type="SUPFAM" id="SSF48452">
    <property type="entry name" value="TPR-like"/>
    <property type="match status" value="2"/>
</dbReference>
<dbReference type="PANTHER" id="PTHR47926:SF470">
    <property type="entry name" value="DYW DOMAIN-CONTAINING PROTEIN"/>
    <property type="match status" value="1"/>
</dbReference>
<dbReference type="Gene3D" id="1.25.40.10">
    <property type="entry name" value="Tetratricopeptide repeat domain"/>
    <property type="match status" value="4"/>
</dbReference>
<dbReference type="InterPro" id="IPR011990">
    <property type="entry name" value="TPR-like_helical_dom_sf"/>
</dbReference>
<dbReference type="Proteomes" id="UP000829196">
    <property type="component" value="Unassembled WGS sequence"/>
</dbReference>
<dbReference type="Pfam" id="PF13041">
    <property type="entry name" value="PPR_2"/>
    <property type="match status" value="3"/>
</dbReference>
<dbReference type="PROSITE" id="PS51375">
    <property type="entry name" value="PPR"/>
    <property type="match status" value="5"/>
</dbReference>
<comment type="caution">
    <text evidence="4">The sequence shown here is derived from an EMBL/GenBank/DDBJ whole genome shotgun (WGS) entry which is preliminary data.</text>
</comment>
<feature type="repeat" description="PPR" evidence="2">
    <location>
        <begin position="314"/>
        <end position="348"/>
    </location>
</feature>
<sequence length="622" mass="70441">MIIIRRISTTLLPPLNQLLRRLHTLPTTNTIFSDYYNFSDAESSNNYHAYLSLLQSFVSRKAIGPGKQLHARLLLSNLGFDTVLATKLVNLYSVCNHLPYAHSLFDRIPKRNIFLWNILIRGYAWNGPFESAVSLYYQMLDHGILPDNFTFPFVLKACSALSDIDNGREIHKLAVLTRWELDVFVAAGLIDMYSKCSSVVDARRLFDRILNRDVVLWNSMIAAYSQNGHPSEALSLFRKMALEGFKPSVATLVTVISASADAAALLRGREIHGFSWRMGFSSADKVNTALVDMYAKSGLVQLARVLFEQLVEKRVVSWNAMISGYAMHGHADEALALFDKLRKEAILLPDNITFVGVLSACSRAGLLHEGQRFFDYMLQDFSIKPTVQHYTCMIDLLGHAGRLEEAHQLIKEMPMKPDSGVWGALLNGCKIHGDIELGEKALRELIELEPDDAGNYVILSNIYCQTRNWEEAAKIRKRMTDRGLKKTVACSWIEVKNKNHAFLVGDLSHPQYKEIYGELEILEGLMQQAGYVPDTMPVFHNVSDDEKRNMVRSHSERLAIAFGLISTPPGTKLMVKKNIRVCEDCHVAIKFISQIVNREIIIRDVNRYHHFKGGHCSCLDYW</sequence>
<dbReference type="InterPro" id="IPR046960">
    <property type="entry name" value="PPR_At4g14850-like_plant"/>
</dbReference>